<dbReference type="PANTHER" id="PTHR21039">
    <property type="entry name" value="HISTIDINOL PHOSPHATASE-RELATED"/>
    <property type="match status" value="1"/>
</dbReference>
<dbReference type="AlphaFoldDB" id="A8RA46"/>
<accession>A8RA46</accession>
<evidence type="ECO:0000313" key="11">
    <source>
        <dbReference type="Proteomes" id="UP000004090"/>
    </source>
</evidence>
<dbReference type="GO" id="GO:0004401">
    <property type="term" value="F:histidinol-phosphatase activity"/>
    <property type="evidence" value="ECO:0007669"/>
    <property type="project" value="UniProtKB-UniRule"/>
</dbReference>
<gene>
    <name evidence="10" type="ORF">EUBDOL_00703</name>
</gene>
<dbReference type="STRING" id="428127.EUBDOL_00703"/>
<dbReference type="InterPro" id="IPR016195">
    <property type="entry name" value="Pol/histidinol_Pase-like"/>
</dbReference>
<name>A8RA46_9FIRM</name>
<dbReference type="EC" id="3.1.3.15" evidence="3 8"/>
<dbReference type="Proteomes" id="UP000004090">
    <property type="component" value="Unassembled WGS sequence"/>
</dbReference>
<evidence type="ECO:0000259" key="9">
    <source>
        <dbReference type="Pfam" id="PF02811"/>
    </source>
</evidence>
<dbReference type="Pfam" id="PF02811">
    <property type="entry name" value="PHP"/>
    <property type="match status" value="1"/>
</dbReference>
<dbReference type="SUPFAM" id="SSF89550">
    <property type="entry name" value="PHP domain-like"/>
    <property type="match status" value="1"/>
</dbReference>
<organism evidence="10 11">
    <name type="scientific">Amedibacillus dolichus DSM 3991</name>
    <dbReference type="NCBI Taxonomy" id="428127"/>
    <lineage>
        <taxon>Bacteria</taxon>
        <taxon>Bacillati</taxon>
        <taxon>Bacillota</taxon>
        <taxon>Erysipelotrichia</taxon>
        <taxon>Erysipelotrichales</taxon>
        <taxon>Erysipelotrichaceae</taxon>
        <taxon>Amedibacillus</taxon>
    </lineage>
</organism>
<dbReference type="Gene3D" id="3.20.20.140">
    <property type="entry name" value="Metal-dependent hydrolases"/>
    <property type="match status" value="1"/>
</dbReference>
<comment type="caution">
    <text evidence="10">The sequence shown here is derived from an EMBL/GenBank/DDBJ whole genome shotgun (WGS) entry which is preliminary data.</text>
</comment>
<dbReference type="RefSeq" id="WP_004798541.1">
    <property type="nucleotide sequence ID" value="NZ_DS483474.1"/>
</dbReference>
<sequence length="265" mass="31566">MVKVQSFNYHAHTKRCGHAIGEDEEYVVEAIRNGYRKIGVSDHIPYPNGYLETDRMHEDEFEEYVESIQRLQQKYAKDIEIRIGLEFEYYPDFEEYLWDMKNRVDYLILGQHDRGLFALDFYKNYRDEDTELYGKLVVEAIEKGLPDILAHPDLFMYGKEEWTATCEKVAHDICKAAQDHQVLLEVNLNGVKYGKCKRGKETRYLYPYRHFWEIAAQYDVRVIYGLDAHFPQKYSDQKCYDIVNQEVIYDLPLTFVEDLSFDKKI</sequence>
<feature type="domain" description="PHP" evidence="9">
    <location>
        <begin position="9"/>
        <end position="187"/>
    </location>
</feature>
<keyword evidence="4 8" id="KW-0028">Amino-acid biosynthesis</keyword>
<evidence type="ECO:0000256" key="1">
    <source>
        <dbReference type="ARBA" id="ARBA00004970"/>
    </source>
</evidence>
<evidence type="ECO:0000256" key="5">
    <source>
        <dbReference type="ARBA" id="ARBA00022801"/>
    </source>
</evidence>
<dbReference type="PANTHER" id="PTHR21039:SF0">
    <property type="entry name" value="HISTIDINOL-PHOSPHATASE"/>
    <property type="match status" value="1"/>
</dbReference>
<dbReference type="eggNOG" id="COG1387">
    <property type="taxonomic scope" value="Bacteria"/>
</dbReference>
<dbReference type="InterPro" id="IPR004013">
    <property type="entry name" value="PHP_dom"/>
</dbReference>
<comment type="similarity">
    <text evidence="2 8">Belongs to the PHP hydrolase family. HisK subfamily.</text>
</comment>
<dbReference type="UniPathway" id="UPA00031">
    <property type="reaction ID" value="UER00013"/>
</dbReference>
<dbReference type="NCBIfam" id="TIGR01856">
    <property type="entry name" value="hisJ_fam"/>
    <property type="match status" value="1"/>
</dbReference>
<evidence type="ECO:0000256" key="8">
    <source>
        <dbReference type="RuleBase" id="RU366003"/>
    </source>
</evidence>
<dbReference type="GO" id="GO:0005737">
    <property type="term" value="C:cytoplasm"/>
    <property type="evidence" value="ECO:0007669"/>
    <property type="project" value="TreeGrafter"/>
</dbReference>
<evidence type="ECO:0000256" key="7">
    <source>
        <dbReference type="ARBA" id="ARBA00049158"/>
    </source>
</evidence>
<dbReference type="HOGENOM" id="CLU_054611_1_0_9"/>
<dbReference type="GeneID" id="92793000"/>
<keyword evidence="5 8" id="KW-0378">Hydrolase</keyword>
<dbReference type="EMBL" id="ABAW02000018">
    <property type="protein sequence ID" value="EDP11525.1"/>
    <property type="molecule type" value="Genomic_DNA"/>
</dbReference>
<reference evidence="10 11" key="1">
    <citation type="submission" date="2007-09" db="EMBL/GenBank/DDBJ databases">
        <title>Draft genome sequence of Eubacterium dolichum (DSM 3991).</title>
        <authorList>
            <person name="Sudarsanam P."/>
            <person name="Ley R."/>
            <person name="Guruge J."/>
            <person name="Turnbaugh P.J."/>
            <person name="Mahowald M."/>
            <person name="Liep D."/>
            <person name="Gordon J."/>
        </authorList>
    </citation>
    <scope>NUCLEOTIDE SEQUENCE [LARGE SCALE GENOMIC DNA]</scope>
    <source>
        <strain evidence="10 11">DSM 3991</strain>
    </source>
</reference>
<evidence type="ECO:0000256" key="6">
    <source>
        <dbReference type="ARBA" id="ARBA00023102"/>
    </source>
</evidence>
<dbReference type="GO" id="GO:0000105">
    <property type="term" value="P:L-histidine biosynthetic process"/>
    <property type="evidence" value="ECO:0007669"/>
    <property type="project" value="UniProtKB-UniRule"/>
</dbReference>
<evidence type="ECO:0000313" key="10">
    <source>
        <dbReference type="EMBL" id="EDP11525.1"/>
    </source>
</evidence>
<comment type="catalytic activity">
    <reaction evidence="7 8">
        <text>L-histidinol phosphate + H2O = L-histidinol + phosphate</text>
        <dbReference type="Rhea" id="RHEA:14465"/>
        <dbReference type="ChEBI" id="CHEBI:15377"/>
        <dbReference type="ChEBI" id="CHEBI:43474"/>
        <dbReference type="ChEBI" id="CHEBI:57699"/>
        <dbReference type="ChEBI" id="CHEBI:57980"/>
        <dbReference type="EC" id="3.1.3.15"/>
    </reaction>
</comment>
<evidence type="ECO:0000256" key="4">
    <source>
        <dbReference type="ARBA" id="ARBA00022605"/>
    </source>
</evidence>
<evidence type="ECO:0000256" key="2">
    <source>
        <dbReference type="ARBA" id="ARBA00009152"/>
    </source>
</evidence>
<dbReference type="InterPro" id="IPR010140">
    <property type="entry name" value="Histidinol_P_phosphatase_HisJ"/>
</dbReference>
<proteinExistence type="inferred from homology"/>
<evidence type="ECO:0000256" key="3">
    <source>
        <dbReference type="ARBA" id="ARBA00013085"/>
    </source>
</evidence>
<dbReference type="CDD" id="cd12110">
    <property type="entry name" value="PHP_HisPPase_Hisj_like"/>
    <property type="match status" value="1"/>
</dbReference>
<reference evidence="10 11" key="2">
    <citation type="submission" date="2007-09" db="EMBL/GenBank/DDBJ databases">
        <authorList>
            <person name="Fulton L."/>
            <person name="Clifton S."/>
            <person name="Fulton B."/>
            <person name="Xu J."/>
            <person name="Minx P."/>
            <person name="Pepin K.H."/>
            <person name="Johnson M."/>
            <person name="Thiruvilangam P."/>
            <person name="Bhonagiri V."/>
            <person name="Nash W.E."/>
            <person name="Mardis E.R."/>
            <person name="Wilson R.K."/>
        </authorList>
    </citation>
    <scope>NUCLEOTIDE SEQUENCE [LARGE SCALE GENOMIC DNA]</scope>
    <source>
        <strain evidence="10 11">DSM 3991</strain>
    </source>
</reference>
<comment type="pathway">
    <text evidence="1 8">Amino-acid biosynthesis; L-histidine biosynthesis; L-histidine from 5-phospho-alpha-D-ribose 1-diphosphate: step 8/9.</text>
</comment>
<protein>
    <recommendedName>
        <fullName evidence="3 8">Histidinol-phosphatase</fullName>
        <shortName evidence="8">HolPase</shortName>
        <ecNumber evidence="3 8">3.1.3.15</ecNumber>
    </recommendedName>
</protein>
<keyword evidence="6 8" id="KW-0368">Histidine biosynthesis</keyword>